<accession>U1MZS0</accession>
<dbReference type="SUPFAM" id="SSF55729">
    <property type="entry name" value="Acyl-CoA N-acyltransferases (Nat)"/>
    <property type="match status" value="1"/>
</dbReference>
<evidence type="ECO:0000259" key="2">
    <source>
        <dbReference type="PROSITE" id="PS51186"/>
    </source>
</evidence>
<keyword evidence="3" id="KW-0808">Transferase</keyword>
<organism evidence="3 4">
    <name type="scientific">Haloquadratum walsbyi J07HQW2</name>
    <dbReference type="NCBI Taxonomy" id="1238425"/>
    <lineage>
        <taxon>Archaea</taxon>
        <taxon>Methanobacteriati</taxon>
        <taxon>Methanobacteriota</taxon>
        <taxon>Stenosarchaea group</taxon>
        <taxon>Halobacteria</taxon>
        <taxon>Halobacteriales</taxon>
        <taxon>Haloferacaceae</taxon>
        <taxon>Haloquadratum</taxon>
    </lineage>
</organism>
<protein>
    <submittedName>
        <fullName evidence="3">Acetyltransferase</fullName>
    </submittedName>
</protein>
<dbReference type="AlphaFoldDB" id="U1MZS0"/>
<dbReference type="Proteomes" id="UP000030710">
    <property type="component" value="Unassembled WGS sequence"/>
</dbReference>
<dbReference type="GO" id="GO:0016747">
    <property type="term" value="F:acyltransferase activity, transferring groups other than amino-acyl groups"/>
    <property type="evidence" value="ECO:0007669"/>
    <property type="project" value="InterPro"/>
</dbReference>
<dbReference type="Gene3D" id="3.40.630.30">
    <property type="match status" value="1"/>
</dbReference>
<dbReference type="RefSeq" id="WP_021055488.1">
    <property type="nucleotide sequence ID" value="NZ_KE356561.1"/>
</dbReference>
<reference evidence="3 4" key="1">
    <citation type="journal article" date="2013" name="PLoS ONE">
        <title>Assembly-driven community genomics of a hypersaline microbial ecosystem.</title>
        <authorList>
            <person name="Podell S."/>
            <person name="Ugalde J.A."/>
            <person name="Narasingarao P."/>
            <person name="Banfield J.F."/>
            <person name="Heidelberg K.B."/>
            <person name="Allen E.E."/>
        </authorList>
    </citation>
    <scope>NUCLEOTIDE SEQUENCE [LARGE SCALE GENOMIC DNA]</scope>
    <source>
        <strain evidence="4">J07HQW2</strain>
    </source>
</reference>
<dbReference type="Pfam" id="PF00583">
    <property type="entry name" value="Acetyltransf_1"/>
    <property type="match status" value="1"/>
</dbReference>
<dbReference type="eggNOG" id="arCOG00834">
    <property type="taxonomic scope" value="Archaea"/>
</dbReference>
<name>U1MZS0_9EURY</name>
<feature type="region of interest" description="Disordered" evidence="1">
    <location>
        <begin position="1"/>
        <end position="24"/>
    </location>
</feature>
<evidence type="ECO:0000256" key="1">
    <source>
        <dbReference type="SAM" id="MobiDB-lite"/>
    </source>
</evidence>
<sequence>MSSDHTDSDESVGPFPIPPREFEDRVDRDIEIRVYDGSDDEYEALVEMYRGFDSKDRAQGIPPGREERIRKWLDNILGSDCLNLIAWDGLAVAGHATLVPDEDSYELAIFVLQVYQQAGIGTQLIEALLGHGIDSDITQVWLTVERWNNAAVALYKKVGFEVSDSESFELQMSINLDNAEIS</sequence>
<dbReference type="CDD" id="cd04301">
    <property type="entry name" value="NAT_SF"/>
    <property type="match status" value="1"/>
</dbReference>
<dbReference type="HOGENOM" id="CLU_102818_0_0_2"/>
<dbReference type="EMBL" id="KE356561">
    <property type="protein sequence ID" value="ERG96019.1"/>
    <property type="molecule type" value="Genomic_DNA"/>
</dbReference>
<feature type="domain" description="N-acetyltransferase" evidence="2">
    <location>
        <begin position="30"/>
        <end position="177"/>
    </location>
</feature>
<gene>
    <name evidence="3" type="ORF">J07HQW2_02486</name>
</gene>
<evidence type="ECO:0000313" key="3">
    <source>
        <dbReference type="EMBL" id="ERG96019.1"/>
    </source>
</evidence>
<dbReference type="PROSITE" id="PS51186">
    <property type="entry name" value="GNAT"/>
    <property type="match status" value="1"/>
</dbReference>
<evidence type="ECO:0000313" key="4">
    <source>
        <dbReference type="Proteomes" id="UP000030710"/>
    </source>
</evidence>
<proteinExistence type="predicted"/>
<dbReference type="InterPro" id="IPR000182">
    <property type="entry name" value="GNAT_dom"/>
</dbReference>
<dbReference type="InterPro" id="IPR016181">
    <property type="entry name" value="Acyl_CoA_acyltransferase"/>
</dbReference>
<dbReference type="STRING" id="1238425.J07HQW2_02486"/>